<gene>
    <name evidence="1" type="ORF">ACFQZX_16960</name>
</gene>
<sequence>MQAILKGGSLKAEEGYRSTVPKAYNDYYNGVLARSQKGITARRYASPSALLTAQLRSAFKALGTLPRDKQYWWFKYADYFYSLSQSDKFDVFVKTIKGH</sequence>
<name>A0ABW3AWS7_9SPHI</name>
<evidence type="ECO:0000313" key="1">
    <source>
        <dbReference type="EMBL" id="MFD0795315.1"/>
    </source>
</evidence>
<dbReference type="RefSeq" id="WP_377117595.1">
    <property type="nucleotide sequence ID" value="NZ_JBHTHZ010000014.1"/>
</dbReference>
<dbReference type="EMBL" id="JBHTHZ010000014">
    <property type="protein sequence ID" value="MFD0795315.1"/>
    <property type="molecule type" value="Genomic_DNA"/>
</dbReference>
<protein>
    <submittedName>
        <fullName evidence="1">Uncharacterized protein</fullName>
    </submittedName>
</protein>
<organism evidence="1 2">
    <name type="scientific">Mucilaginibacter litoreus</name>
    <dbReference type="NCBI Taxonomy" id="1048221"/>
    <lineage>
        <taxon>Bacteria</taxon>
        <taxon>Pseudomonadati</taxon>
        <taxon>Bacteroidota</taxon>
        <taxon>Sphingobacteriia</taxon>
        <taxon>Sphingobacteriales</taxon>
        <taxon>Sphingobacteriaceae</taxon>
        <taxon>Mucilaginibacter</taxon>
    </lineage>
</organism>
<dbReference type="Proteomes" id="UP001597010">
    <property type="component" value="Unassembled WGS sequence"/>
</dbReference>
<keyword evidence="2" id="KW-1185">Reference proteome</keyword>
<proteinExistence type="predicted"/>
<accession>A0ABW3AWS7</accession>
<reference evidence="2" key="1">
    <citation type="journal article" date="2019" name="Int. J. Syst. Evol. Microbiol.">
        <title>The Global Catalogue of Microorganisms (GCM) 10K type strain sequencing project: providing services to taxonomists for standard genome sequencing and annotation.</title>
        <authorList>
            <consortium name="The Broad Institute Genomics Platform"/>
            <consortium name="The Broad Institute Genome Sequencing Center for Infectious Disease"/>
            <person name="Wu L."/>
            <person name="Ma J."/>
        </authorList>
    </citation>
    <scope>NUCLEOTIDE SEQUENCE [LARGE SCALE GENOMIC DNA]</scope>
    <source>
        <strain evidence="2">CCUG 61484</strain>
    </source>
</reference>
<comment type="caution">
    <text evidence="1">The sequence shown here is derived from an EMBL/GenBank/DDBJ whole genome shotgun (WGS) entry which is preliminary data.</text>
</comment>
<evidence type="ECO:0000313" key="2">
    <source>
        <dbReference type="Proteomes" id="UP001597010"/>
    </source>
</evidence>